<name>A0AAW2AV11_CULAL</name>
<dbReference type="Proteomes" id="UP001479290">
    <property type="component" value="Unassembled WGS sequence"/>
</dbReference>
<feature type="compositionally biased region" description="Low complexity" evidence="1">
    <location>
        <begin position="11"/>
        <end position="20"/>
    </location>
</feature>
<comment type="caution">
    <text evidence="2">The sequence shown here is derived from an EMBL/GenBank/DDBJ whole genome shotgun (WGS) entry which is preliminary data.</text>
</comment>
<proteinExistence type="predicted"/>
<feature type="compositionally biased region" description="Basic and acidic residues" evidence="1">
    <location>
        <begin position="44"/>
        <end position="63"/>
    </location>
</feature>
<evidence type="ECO:0000313" key="2">
    <source>
        <dbReference type="EMBL" id="KAK9976938.1"/>
    </source>
</evidence>
<gene>
    <name evidence="2" type="ORF">ABG768_018759</name>
</gene>
<reference evidence="2 3" key="1">
    <citation type="submission" date="2024-05" db="EMBL/GenBank/DDBJ databases">
        <title>A high-quality chromosomal-level genome assembly of Topmouth culter (Culter alburnus).</title>
        <authorList>
            <person name="Zhao H."/>
        </authorList>
    </citation>
    <scope>NUCLEOTIDE SEQUENCE [LARGE SCALE GENOMIC DNA]</scope>
    <source>
        <strain evidence="2">CATC2023</strain>
        <tissue evidence="2">Muscle</tissue>
    </source>
</reference>
<evidence type="ECO:0000313" key="3">
    <source>
        <dbReference type="Proteomes" id="UP001479290"/>
    </source>
</evidence>
<dbReference type="AlphaFoldDB" id="A0AAW2AV11"/>
<sequence>MSVSSIPTMFSESPEQSSSSKFTNELTTALAEGCWPTSLAFSDASEKAQRKSQRSDLADETLKTSKQWTQKTMPFSAREHLWSPVLRRGTSPHLRPQTQASQMQH</sequence>
<feature type="region of interest" description="Disordered" evidence="1">
    <location>
        <begin position="1"/>
        <end position="24"/>
    </location>
</feature>
<protein>
    <submittedName>
        <fullName evidence="2">Uncharacterized protein</fullName>
    </submittedName>
</protein>
<keyword evidence="3" id="KW-1185">Reference proteome</keyword>
<accession>A0AAW2AV11</accession>
<feature type="compositionally biased region" description="Polar residues" evidence="1">
    <location>
        <begin position="96"/>
        <end position="105"/>
    </location>
</feature>
<feature type="compositionally biased region" description="Polar residues" evidence="1">
    <location>
        <begin position="64"/>
        <end position="73"/>
    </location>
</feature>
<dbReference type="EMBL" id="JAWDJR010000003">
    <property type="protein sequence ID" value="KAK9976938.1"/>
    <property type="molecule type" value="Genomic_DNA"/>
</dbReference>
<feature type="region of interest" description="Disordered" evidence="1">
    <location>
        <begin position="43"/>
        <end position="105"/>
    </location>
</feature>
<evidence type="ECO:0000256" key="1">
    <source>
        <dbReference type="SAM" id="MobiDB-lite"/>
    </source>
</evidence>
<organism evidence="2 3">
    <name type="scientific">Culter alburnus</name>
    <name type="common">Topmouth culter</name>
    <dbReference type="NCBI Taxonomy" id="194366"/>
    <lineage>
        <taxon>Eukaryota</taxon>
        <taxon>Metazoa</taxon>
        <taxon>Chordata</taxon>
        <taxon>Craniata</taxon>
        <taxon>Vertebrata</taxon>
        <taxon>Euteleostomi</taxon>
        <taxon>Actinopterygii</taxon>
        <taxon>Neopterygii</taxon>
        <taxon>Teleostei</taxon>
        <taxon>Ostariophysi</taxon>
        <taxon>Cypriniformes</taxon>
        <taxon>Xenocyprididae</taxon>
        <taxon>Xenocypridinae</taxon>
        <taxon>Culter</taxon>
    </lineage>
</organism>
<feature type="compositionally biased region" description="Polar residues" evidence="1">
    <location>
        <begin position="1"/>
        <end position="10"/>
    </location>
</feature>